<dbReference type="VEuPathDB" id="PiroplasmaDB:BBOV_I004630"/>
<dbReference type="GO" id="GO:0005198">
    <property type="term" value="F:structural molecule activity"/>
    <property type="evidence" value="ECO:0007669"/>
    <property type="project" value="TreeGrafter"/>
</dbReference>
<dbReference type="GO" id="GO:0043328">
    <property type="term" value="P:protein transport to vacuole involved in ubiquitin-dependent protein catabolic process via the multivesicular body sorting pathway"/>
    <property type="evidence" value="ECO:0007669"/>
    <property type="project" value="TreeGrafter"/>
</dbReference>
<comment type="caution">
    <text evidence="1">The sequence shown here is derived from an EMBL/GenBank/DDBJ whole genome shotgun (WGS) entry which is preliminary data.</text>
</comment>
<sequence length="246" mass="28589">MDDEETNVYTEYANFPPLYTEQINDLVLSKQLEIWESIVRRSIAKHGAYIINEESNEKPPFYNPDINRKVKRSFMVLIGQHLIERGYGFYIHSIKRFCIDNGCTIWYALCLNKDSKNNKLCSIHDQKYQTFSKVKAHDTNITTLKRKRDKLESDRIELGIFPKTLDETGEQVLDHVKSKLAANQVETLYFLFFWGGETTKRYNSWAEEHIAFILATLVQKQKIAIIPSDPAFTKTLSSKQVGVQLL</sequence>
<dbReference type="Gene3D" id="1.10.10.570">
    <property type="entry name" value="Winged helix' DNA-binding domain. Chain C. Domain 1"/>
    <property type="match status" value="1"/>
</dbReference>
<dbReference type="InterPro" id="IPR036390">
    <property type="entry name" value="WH_DNA-bd_sf"/>
</dbReference>
<dbReference type="GO" id="GO:0000814">
    <property type="term" value="C:ESCRT II complex"/>
    <property type="evidence" value="ECO:0007669"/>
    <property type="project" value="InterPro"/>
</dbReference>
<dbReference type="KEGG" id="bbo:BBOV_I004630"/>
<dbReference type="GO" id="GO:0042803">
    <property type="term" value="F:protein homodimerization activity"/>
    <property type="evidence" value="ECO:0007669"/>
    <property type="project" value="TreeGrafter"/>
</dbReference>
<proteinExistence type="predicted"/>
<reference evidence="2" key="3">
    <citation type="journal article" date="2021" name="Int. J. Parasitol.">
        <title>Comparative analysis of gene expression between Babesia bovis blood stages and kinetes allowed by improved genome annotation.</title>
        <authorList>
            <person name="Ueti M.W."/>
            <person name="Johnson W.C."/>
            <person name="Kappmeyer L.S."/>
            <person name="Herndon D.R."/>
            <person name="Mousel M.R."/>
            <person name="Reif K.E."/>
            <person name="Taus N.S."/>
            <person name="Ifeonu O.O."/>
            <person name="Silva J.C."/>
            <person name="Suarez C.E."/>
            <person name="Brayton K.A."/>
        </authorList>
    </citation>
    <scope>NUCLEOTIDE SEQUENCE [LARGE SCALE GENOMIC DNA]</scope>
</reference>
<dbReference type="InParanoid" id="A7AWW6"/>
<name>A7AWW6_BABBO</name>
<reference evidence="1 2" key="1">
    <citation type="journal article" date="2007" name="PLoS Pathog.">
        <title>Genome sequence of Babesia bovis and comparative analysis of apicomplexan hemoprotozoa.</title>
        <authorList>
            <person name="Brayton K.A."/>
            <person name="Lau A.O.T."/>
            <person name="Herndon D.R."/>
            <person name="Hannick L."/>
            <person name="Kappmeyer L.S."/>
            <person name="Berens S.J."/>
            <person name="Bidwell S.L."/>
            <person name="Brown W.C."/>
            <person name="Crabtree J."/>
            <person name="Fadrosh D."/>
            <person name="Feldblum T."/>
            <person name="Forberger H.A."/>
            <person name="Haas B.J."/>
            <person name="Howell J.M."/>
            <person name="Khouri H."/>
            <person name="Koo H."/>
            <person name="Mann D.J."/>
            <person name="Norimine J."/>
            <person name="Paulsen I.T."/>
            <person name="Radune D."/>
            <person name="Ren Q."/>
            <person name="Smith R.K. Jr."/>
            <person name="Suarez C.E."/>
            <person name="White O."/>
            <person name="Wortman J.R."/>
            <person name="Knowles D.P. Jr."/>
            <person name="McElwain T.F."/>
            <person name="Nene V.M."/>
        </authorList>
    </citation>
    <scope>NUCLEOTIDE SEQUENCE [LARGE SCALE GENOMIC DNA]</scope>
    <source>
        <strain evidence="1">T2Bo</strain>
    </source>
</reference>
<evidence type="ECO:0000313" key="2">
    <source>
        <dbReference type="Proteomes" id="UP000002173"/>
    </source>
</evidence>
<dbReference type="InterPro" id="IPR014041">
    <property type="entry name" value="ESCRT-II_cplx_Vps25-sub_N"/>
</dbReference>
<dbReference type="Pfam" id="PF05871">
    <property type="entry name" value="ESCRT-II"/>
    <property type="match status" value="1"/>
</dbReference>
<dbReference type="PANTHER" id="PTHR13149:SF0">
    <property type="entry name" value="VACUOLAR PROTEIN-SORTING-ASSOCIATED PROTEIN 25"/>
    <property type="match status" value="1"/>
</dbReference>
<protein>
    <submittedName>
        <fullName evidence="1">Uncharacterized protein</fullName>
    </submittedName>
</protein>
<dbReference type="PANTHER" id="PTHR13149">
    <property type="entry name" value="VACUOLAR PROTEIN SORTING-ASSOCIATED PROTEIN VPS25"/>
    <property type="match status" value="1"/>
</dbReference>
<dbReference type="GeneID" id="5477328"/>
<evidence type="ECO:0000313" key="1">
    <source>
        <dbReference type="EMBL" id="EDO05544.1"/>
    </source>
</evidence>
<dbReference type="AlphaFoldDB" id="A7AWW6"/>
<dbReference type="SUPFAM" id="SSF46785">
    <property type="entry name" value="Winged helix' DNA-binding domain"/>
    <property type="match status" value="1"/>
</dbReference>
<dbReference type="eggNOG" id="ENOG502QXCU">
    <property type="taxonomic scope" value="Eukaryota"/>
</dbReference>
<dbReference type="RefSeq" id="XP_001609112.1">
    <property type="nucleotide sequence ID" value="XM_001609062.1"/>
</dbReference>
<dbReference type="EMBL" id="AAXT01000005">
    <property type="protein sequence ID" value="EDO05544.1"/>
    <property type="molecule type" value="Genomic_DNA"/>
</dbReference>
<keyword evidence="2" id="KW-1185">Reference proteome</keyword>
<dbReference type="OMA" id="LEIWHKI"/>
<accession>A7AWW6</accession>
<reference evidence="2" key="2">
    <citation type="journal article" date="2020" name="Data Brief">
        <title>Transcriptome dataset of Babesia bovis life stages within vertebrate and invertebrate hosts.</title>
        <authorList>
            <person name="Ueti M.W."/>
            <person name="Johnson W.C."/>
            <person name="Kappmeyer L.S."/>
            <person name="Herndon D.R."/>
            <person name="Mousel M.R."/>
            <person name="Reif K.E."/>
            <person name="Taus N.S."/>
            <person name="Ifeonu O.O."/>
            <person name="Silva J.C."/>
            <person name="Suarez C.E."/>
            <person name="Brayton K.A."/>
        </authorList>
    </citation>
    <scope>NUCLEOTIDE SEQUENCE [LARGE SCALE GENOMIC DNA]</scope>
</reference>
<dbReference type="Proteomes" id="UP000002173">
    <property type="component" value="Unassembled WGS sequence"/>
</dbReference>
<gene>
    <name evidence="1" type="ORF">BBOV_I004630</name>
</gene>
<dbReference type="InterPro" id="IPR008570">
    <property type="entry name" value="ESCRT-II_cplx_Vps25-sub"/>
</dbReference>
<organism evidence="1 2">
    <name type="scientific">Babesia bovis</name>
    <dbReference type="NCBI Taxonomy" id="5865"/>
    <lineage>
        <taxon>Eukaryota</taxon>
        <taxon>Sar</taxon>
        <taxon>Alveolata</taxon>
        <taxon>Apicomplexa</taxon>
        <taxon>Aconoidasida</taxon>
        <taxon>Piroplasmida</taxon>
        <taxon>Babesiidae</taxon>
        <taxon>Babesia</taxon>
    </lineage>
</organism>